<dbReference type="CDD" id="cd03035">
    <property type="entry name" value="ArsC_Yffb"/>
    <property type="match status" value="1"/>
</dbReference>
<dbReference type="AlphaFoldDB" id="A0A1H0HAQ9"/>
<evidence type="ECO:0000313" key="4">
    <source>
        <dbReference type="Proteomes" id="UP000183200"/>
    </source>
</evidence>
<name>A0A1H0HAQ9_9SPHI</name>
<dbReference type="PROSITE" id="PS51353">
    <property type="entry name" value="ARSC"/>
    <property type="match status" value="1"/>
</dbReference>
<protein>
    <submittedName>
        <fullName evidence="3">Transcriptional regulator, Spx/MgsR family</fullName>
    </submittedName>
</protein>
<dbReference type="PANTHER" id="PTHR30041:SF8">
    <property type="entry name" value="PROTEIN YFFB"/>
    <property type="match status" value="1"/>
</dbReference>
<comment type="similarity">
    <text evidence="1 2">Belongs to the ArsC family.</text>
</comment>
<evidence type="ECO:0000256" key="2">
    <source>
        <dbReference type="PROSITE-ProRule" id="PRU01282"/>
    </source>
</evidence>
<reference evidence="4" key="1">
    <citation type="submission" date="2016-10" db="EMBL/GenBank/DDBJ databases">
        <authorList>
            <person name="Varghese N."/>
            <person name="Submissions S."/>
        </authorList>
    </citation>
    <scope>NUCLEOTIDE SEQUENCE [LARGE SCALE GENOMIC DNA]</scope>
    <source>
        <strain evidence="4">DSM 19110</strain>
    </source>
</reference>
<dbReference type="Pfam" id="PF03960">
    <property type="entry name" value="ArsC"/>
    <property type="match status" value="1"/>
</dbReference>
<dbReference type="InterPro" id="IPR006504">
    <property type="entry name" value="Tscrpt_reg_Spx/MgsR"/>
</dbReference>
<evidence type="ECO:0000256" key="1">
    <source>
        <dbReference type="ARBA" id="ARBA00007198"/>
    </source>
</evidence>
<dbReference type="SUPFAM" id="SSF52833">
    <property type="entry name" value="Thioredoxin-like"/>
    <property type="match status" value="1"/>
</dbReference>
<dbReference type="STRING" id="430522.BFS30_12550"/>
<proteinExistence type="inferred from homology"/>
<dbReference type="Proteomes" id="UP000183200">
    <property type="component" value="Unassembled WGS sequence"/>
</dbReference>
<dbReference type="PANTHER" id="PTHR30041">
    <property type="entry name" value="ARSENATE REDUCTASE"/>
    <property type="match status" value="1"/>
</dbReference>
<dbReference type="EMBL" id="FNGY01000012">
    <property type="protein sequence ID" value="SDO16242.1"/>
    <property type="molecule type" value="Genomic_DNA"/>
</dbReference>
<accession>A0A1H0HAQ9</accession>
<dbReference type="RefSeq" id="WP_074612094.1">
    <property type="nucleotide sequence ID" value="NZ_FNGY01000012.1"/>
</dbReference>
<dbReference type="InterPro" id="IPR006660">
    <property type="entry name" value="Arsenate_reductase-like"/>
</dbReference>
<dbReference type="NCBIfam" id="TIGR01617">
    <property type="entry name" value="arsC_related"/>
    <property type="match status" value="1"/>
</dbReference>
<dbReference type="Gene3D" id="3.40.30.10">
    <property type="entry name" value="Glutaredoxin"/>
    <property type="match status" value="1"/>
</dbReference>
<gene>
    <name evidence="3" type="ORF">SAMN05421820_11289</name>
</gene>
<dbReference type="InterPro" id="IPR036249">
    <property type="entry name" value="Thioredoxin-like_sf"/>
</dbReference>
<evidence type="ECO:0000313" key="3">
    <source>
        <dbReference type="EMBL" id="SDO16242.1"/>
    </source>
</evidence>
<keyword evidence="4" id="KW-1185">Reference proteome</keyword>
<organism evidence="3 4">
    <name type="scientific">Pedobacter steynii</name>
    <dbReference type="NCBI Taxonomy" id="430522"/>
    <lineage>
        <taxon>Bacteria</taxon>
        <taxon>Pseudomonadati</taxon>
        <taxon>Bacteroidota</taxon>
        <taxon>Sphingobacteriia</taxon>
        <taxon>Sphingobacteriales</taxon>
        <taxon>Sphingobacteriaceae</taxon>
        <taxon>Pedobacter</taxon>
    </lineage>
</organism>
<sequence>MIINFIFADMIIYGIPNCNTVKKARTWLAENGFNPEFHDFKKSGITAEKLNEWSTAFGWEKVLNKKGTTWKKLSKEEQDGVVDQESAVKILLQHTSAIKRPVVEIDQKAVLIGFDEDSYQSLLK</sequence>